<keyword evidence="4 7" id="KW-0812">Transmembrane</keyword>
<feature type="transmembrane region" description="Helical" evidence="7">
    <location>
        <begin position="12"/>
        <end position="30"/>
    </location>
</feature>
<keyword evidence="3" id="KW-0813">Transport</keyword>
<evidence type="ECO:0000256" key="7">
    <source>
        <dbReference type="SAM" id="Phobius"/>
    </source>
</evidence>
<evidence type="ECO:0000256" key="3">
    <source>
        <dbReference type="ARBA" id="ARBA00022448"/>
    </source>
</evidence>
<evidence type="ECO:0000256" key="6">
    <source>
        <dbReference type="ARBA" id="ARBA00023136"/>
    </source>
</evidence>
<dbReference type="GO" id="GO:0005886">
    <property type="term" value="C:plasma membrane"/>
    <property type="evidence" value="ECO:0007669"/>
    <property type="project" value="TreeGrafter"/>
</dbReference>
<sequence>MTIVRRSLARYALLSIAGAILTIGLKGWAYQLTGSVGLLSDALESVINLVAAVLALVVLIIAARPADAGHPFGHEKAEYFASGAEGLLILVAAVLIIDSALPRLFDPQPLDQAGLGIAISALASLVNYGIARVLAQAARRYESVTLAADARHLMTDVWTTAGVLAGVAAVALTGWHWLDPAIALAVALHIIWAGWHLVRDAIDGLMDKALPAEEQAALVQVLEGYCERDKVQYHALRTRRAASRRFVSVHILVPGAWSVQQGHDLLERIEADMRARLSGMTVVTHLEPLEDPVAWDDPGLDG</sequence>
<comment type="subcellular location">
    <subcellularLocation>
        <location evidence="1">Membrane</location>
        <topology evidence="1">Multi-pass membrane protein</topology>
    </subcellularLocation>
</comment>
<dbReference type="InterPro" id="IPR027469">
    <property type="entry name" value="Cation_efflux_TMD_sf"/>
</dbReference>
<feature type="domain" description="Cation efflux protein transmembrane" evidence="8">
    <location>
        <begin position="13"/>
        <end position="206"/>
    </location>
</feature>
<dbReference type="EMBL" id="QETA01000009">
    <property type="protein sequence ID" value="PWF21045.1"/>
    <property type="molecule type" value="Genomic_DNA"/>
</dbReference>
<dbReference type="Proteomes" id="UP000245212">
    <property type="component" value="Unassembled WGS sequence"/>
</dbReference>
<dbReference type="AlphaFoldDB" id="A0A2V1JTA1"/>
<evidence type="ECO:0000313" key="11">
    <source>
        <dbReference type="Proteomes" id="UP000245212"/>
    </source>
</evidence>
<dbReference type="Gene3D" id="1.20.1510.10">
    <property type="entry name" value="Cation efflux protein transmembrane domain"/>
    <property type="match status" value="1"/>
</dbReference>
<evidence type="ECO:0000313" key="10">
    <source>
        <dbReference type="EMBL" id="PWF21045.1"/>
    </source>
</evidence>
<dbReference type="PANTHER" id="PTHR43840">
    <property type="entry name" value="MITOCHONDRIAL METAL TRANSPORTER 1-RELATED"/>
    <property type="match status" value="1"/>
</dbReference>
<dbReference type="GO" id="GO:0015341">
    <property type="term" value="F:zinc efflux antiporter activity"/>
    <property type="evidence" value="ECO:0007669"/>
    <property type="project" value="TreeGrafter"/>
</dbReference>
<evidence type="ECO:0000256" key="4">
    <source>
        <dbReference type="ARBA" id="ARBA00022692"/>
    </source>
</evidence>
<dbReference type="SUPFAM" id="SSF160240">
    <property type="entry name" value="Cation efflux protein cytoplasmic domain-like"/>
    <property type="match status" value="1"/>
</dbReference>
<protein>
    <submittedName>
        <fullName evidence="10">Cation-efflux pump</fullName>
    </submittedName>
</protein>
<feature type="transmembrane region" description="Helical" evidence="7">
    <location>
        <begin position="84"/>
        <end position="101"/>
    </location>
</feature>
<feature type="transmembrane region" description="Helical" evidence="7">
    <location>
        <begin position="42"/>
        <end position="63"/>
    </location>
</feature>
<dbReference type="InterPro" id="IPR027470">
    <property type="entry name" value="Cation_efflux_CTD"/>
</dbReference>
<evidence type="ECO:0000259" key="8">
    <source>
        <dbReference type="Pfam" id="PF01545"/>
    </source>
</evidence>
<dbReference type="Gene3D" id="3.30.70.1350">
    <property type="entry name" value="Cation efflux protein, cytoplasmic domain"/>
    <property type="match status" value="1"/>
</dbReference>
<comment type="similarity">
    <text evidence="2">Belongs to the cation diffusion facilitator (CDF) transporter (TC 2.A.4) family.</text>
</comment>
<keyword evidence="5 7" id="KW-1133">Transmembrane helix</keyword>
<keyword evidence="6 7" id="KW-0472">Membrane</keyword>
<feature type="transmembrane region" description="Helical" evidence="7">
    <location>
        <begin position="181"/>
        <end position="198"/>
    </location>
</feature>
<feature type="transmembrane region" description="Helical" evidence="7">
    <location>
        <begin position="156"/>
        <end position="175"/>
    </location>
</feature>
<feature type="domain" description="Cation efflux protein cytoplasmic" evidence="9">
    <location>
        <begin position="211"/>
        <end position="288"/>
    </location>
</feature>
<evidence type="ECO:0000256" key="2">
    <source>
        <dbReference type="ARBA" id="ARBA00008114"/>
    </source>
</evidence>
<comment type="caution">
    <text evidence="10">The sequence shown here is derived from an EMBL/GenBank/DDBJ whole genome shotgun (WGS) entry which is preliminary data.</text>
</comment>
<organism evidence="10 11">
    <name type="scientific">Corticimicrobacter populi</name>
    <dbReference type="NCBI Taxonomy" id="2175229"/>
    <lineage>
        <taxon>Bacteria</taxon>
        <taxon>Pseudomonadati</taxon>
        <taxon>Pseudomonadota</taxon>
        <taxon>Betaproteobacteria</taxon>
        <taxon>Burkholderiales</taxon>
        <taxon>Alcaligenaceae</taxon>
        <taxon>Corticimicrobacter</taxon>
    </lineage>
</organism>
<dbReference type="NCBIfam" id="TIGR01297">
    <property type="entry name" value="CDF"/>
    <property type="match status" value="1"/>
</dbReference>
<name>A0A2V1JTA1_9BURK</name>
<keyword evidence="11" id="KW-1185">Reference proteome</keyword>
<evidence type="ECO:0000256" key="1">
    <source>
        <dbReference type="ARBA" id="ARBA00004141"/>
    </source>
</evidence>
<gene>
    <name evidence="10" type="ORF">DD235_16085</name>
</gene>
<proteinExistence type="inferred from homology"/>
<evidence type="ECO:0000259" key="9">
    <source>
        <dbReference type="Pfam" id="PF16916"/>
    </source>
</evidence>
<dbReference type="SUPFAM" id="SSF161111">
    <property type="entry name" value="Cation efflux protein transmembrane domain-like"/>
    <property type="match status" value="1"/>
</dbReference>
<feature type="transmembrane region" description="Helical" evidence="7">
    <location>
        <begin position="113"/>
        <end position="135"/>
    </location>
</feature>
<reference evidence="11" key="1">
    <citation type="submission" date="2018-05" db="EMBL/GenBank/DDBJ databases">
        <authorList>
            <person name="Li Y."/>
        </authorList>
    </citation>
    <scope>NUCLEOTIDE SEQUENCE [LARGE SCALE GENOMIC DNA]</scope>
    <source>
        <strain evidence="11">3d-2-2</strain>
    </source>
</reference>
<dbReference type="PANTHER" id="PTHR43840:SF15">
    <property type="entry name" value="MITOCHONDRIAL METAL TRANSPORTER 1-RELATED"/>
    <property type="match status" value="1"/>
</dbReference>
<dbReference type="GO" id="GO:0015086">
    <property type="term" value="F:cadmium ion transmembrane transporter activity"/>
    <property type="evidence" value="ECO:0007669"/>
    <property type="project" value="TreeGrafter"/>
</dbReference>
<dbReference type="GO" id="GO:0006882">
    <property type="term" value="P:intracellular zinc ion homeostasis"/>
    <property type="evidence" value="ECO:0007669"/>
    <property type="project" value="TreeGrafter"/>
</dbReference>
<dbReference type="Pfam" id="PF16916">
    <property type="entry name" value="ZT_dimer"/>
    <property type="match status" value="1"/>
</dbReference>
<dbReference type="InterPro" id="IPR002524">
    <property type="entry name" value="Cation_efflux"/>
</dbReference>
<dbReference type="RefSeq" id="WP_109063140.1">
    <property type="nucleotide sequence ID" value="NZ_QETA01000009.1"/>
</dbReference>
<evidence type="ECO:0000256" key="5">
    <source>
        <dbReference type="ARBA" id="ARBA00022989"/>
    </source>
</evidence>
<dbReference type="GO" id="GO:0015093">
    <property type="term" value="F:ferrous iron transmembrane transporter activity"/>
    <property type="evidence" value="ECO:0007669"/>
    <property type="project" value="TreeGrafter"/>
</dbReference>
<accession>A0A2V1JTA1</accession>
<dbReference type="Pfam" id="PF01545">
    <property type="entry name" value="Cation_efflux"/>
    <property type="match status" value="1"/>
</dbReference>
<dbReference type="InterPro" id="IPR036837">
    <property type="entry name" value="Cation_efflux_CTD_sf"/>
</dbReference>
<dbReference type="InterPro" id="IPR050291">
    <property type="entry name" value="CDF_Transporter"/>
</dbReference>
<dbReference type="InterPro" id="IPR058533">
    <property type="entry name" value="Cation_efflux_TM"/>
</dbReference>